<dbReference type="SMR" id="A0A4Q9AY02"/>
<accession>A0A4Q9AY02</accession>
<dbReference type="GO" id="GO:0046872">
    <property type="term" value="F:metal ion binding"/>
    <property type="evidence" value="ECO:0007669"/>
    <property type="project" value="UniProtKB-KW"/>
</dbReference>
<keyword evidence="6" id="KW-0106">Calcium</keyword>
<keyword evidence="2" id="KW-0719">Serine esterase</keyword>
<organism evidence="8 9">
    <name type="scientific">Thermus thermamylovorans</name>
    <dbReference type="NCBI Taxonomy" id="2509362"/>
    <lineage>
        <taxon>Bacteria</taxon>
        <taxon>Thermotogati</taxon>
        <taxon>Deinococcota</taxon>
        <taxon>Deinococci</taxon>
        <taxon>Thermales</taxon>
        <taxon>Thermaceae</taxon>
        <taxon>Thermus</taxon>
    </lineage>
</organism>
<evidence type="ECO:0000313" key="8">
    <source>
        <dbReference type="EMBL" id="TBH16551.1"/>
    </source>
</evidence>
<dbReference type="PANTHER" id="PTHR33938">
    <property type="entry name" value="FERULOYL ESTERASE B-RELATED"/>
    <property type="match status" value="1"/>
</dbReference>
<comment type="caution">
    <text evidence="8">The sequence shown here is derived from an EMBL/GenBank/DDBJ whole genome shotgun (WGS) entry which is preliminary data.</text>
</comment>
<keyword evidence="7" id="KW-1015">Disulfide bond</keyword>
<evidence type="ECO:0000256" key="1">
    <source>
        <dbReference type="ARBA" id="ARBA00006249"/>
    </source>
</evidence>
<dbReference type="AlphaFoldDB" id="A0A4Q9AY02"/>
<name>A0A4Q9AY02_9DEIN</name>
<proteinExistence type="inferred from homology"/>
<gene>
    <name evidence="8" type="ORF">ETP66_10240</name>
</gene>
<keyword evidence="3" id="KW-0479">Metal-binding</keyword>
<dbReference type="Pfam" id="PF07519">
    <property type="entry name" value="Tannase"/>
    <property type="match status" value="1"/>
</dbReference>
<dbReference type="Gene3D" id="3.40.50.1820">
    <property type="entry name" value="alpha/beta hydrolase"/>
    <property type="match status" value="1"/>
</dbReference>
<evidence type="ECO:0000256" key="5">
    <source>
        <dbReference type="ARBA" id="ARBA00022801"/>
    </source>
</evidence>
<dbReference type="OrthoDB" id="176867at2"/>
<dbReference type="GO" id="GO:0052689">
    <property type="term" value="F:carboxylic ester hydrolase activity"/>
    <property type="evidence" value="ECO:0007669"/>
    <property type="project" value="UniProtKB-KW"/>
</dbReference>
<keyword evidence="9" id="KW-1185">Reference proteome</keyword>
<dbReference type="SUPFAM" id="SSF53474">
    <property type="entry name" value="alpha/beta-Hydrolases"/>
    <property type="match status" value="1"/>
</dbReference>
<evidence type="ECO:0000256" key="7">
    <source>
        <dbReference type="ARBA" id="ARBA00023157"/>
    </source>
</evidence>
<evidence type="ECO:0000256" key="6">
    <source>
        <dbReference type="ARBA" id="ARBA00022837"/>
    </source>
</evidence>
<evidence type="ECO:0000313" key="9">
    <source>
        <dbReference type="Proteomes" id="UP000292858"/>
    </source>
</evidence>
<evidence type="ECO:0000256" key="4">
    <source>
        <dbReference type="ARBA" id="ARBA00022729"/>
    </source>
</evidence>
<keyword evidence="5 8" id="KW-0378">Hydrolase</keyword>
<comment type="similarity">
    <text evidence="1">Belongs to the tannase family.</text>
</comment>
<sequence>MGLVKRNIKFLQLFILLFVGACGFVSHVPDQRIPRLHPATPGYLIGNCDNLATKLLHLEGLSIEALSTIPTGGVTFQGRAISEHCLLRAKVYERTSPVDQQTYAISFEMRLPKAWNGRFWYQGNGGLDGNVVPALGNLSGESALEQGFVVLSSDAGHNAAQNPFFGLDPQARLDYGYQAVGKLVLLAREVIKVAYGRYPDRSYIGGCSNGGRHALVAASRYSQLFDGFVAGAPGLDLPLAALANIWGAQKYATIATGDPRTPTGLGTAFTGQERATIAQALLDRCDMLDGLKDGLVFDTHRCQVLFDLSRDIPTCVTSRDGNCLTQDQKEVLKEIFSGAKRGSGESFYAPFPFDTGITSQGFAFWEFTAPLVLDSGAVAFVFQTPPASPIGFNGPEFALTADVDRLLDSFYASVPPYNEASMDFMNPLDRHNLDHLRNRGAKLLLYHGVSDPIFSVNHSISWYSTLAGKYGGFEQVTSFARLFTVPGMGHCSGGPSTDLFEPISAIVNWVEYGVAPEFLVARTRPANLELPPTWSPSRSRILCPYPKIAIYAGGDPETYNSFRCINNPAIQPTGGGEEW</sequence>
<dbReference type="PROSITE" id="PS51257">
    <property type="entry name" value="PROKAR_LIPOPROTEIN"/>
    <property type="match status" value="1"/>
</dbReference>
<protein>
    <submittedName>
        <fullName evidence="8">Tannase/feruloyl esterase family alpha/beta hydrolase</fullName>
    </submittedName>
</protein>
<reference evidence="8 9" key="1">
    <citation type="submission" date="2019-02" db="EMBL/GenBank/DDBJ databases">
        <title>Thermus sp. a novel from hot spring.</title>
        <authorList>
            <person name="Zhao Z."/>
        </authorList>
    </citation>
    <scope>NUCLEOTIDE SEQUENCE [LARGE SCALE GENOMIC DNA]</scope>
    <source>
        <strain evidence="8 9">CFH 72773T</strain>
    </source>
</reference>
<evidence type="ECO:0000256" key="3">
    <source>
        <dbReference type="ARBA" id="ARBA00022723"/>
    </source>
</evidence>
<dbReference type="PANTHER" id="PTHR33938:SF15">
    <property type="entry name" value="FERULOYL ESTERASE B-RELATED"/>
    <property type="match status" value="1"/>
</dbReference>
<evidence type="ECO:0000256" key="2">
    <source>
        <dbReference type="ARBA" id="ARBA00022487"/>
    </source>
</evidence>
<dbReference type="Proteomes" id="UP000292858">
    <property type="component" value="Unassembled WGS sequence"/>
</dbReference>
<dbReference type="InterPro" id="IPR011118">
    <property type="entry name" value="Tannase/feruloyl_esterase"/>
</dbReference>
<dbReference type="InterPro" id="IPR029058">
    <property type="entry name" value="AB_hydrolase_fold"/>
</dbReference>
<keyword evidence="4" id="KW-0732">Signal</keyword>
<dbReference type="RefSeq" id="WP_130842520.1">
    <property type="nucleotide sequence ID" value="NZ_SIJL01000017.1"/>
</dbReference>
<dbReference type="EMBL" id="SIJL01000017">
    <property type="protein sequence ID" value="TBH16551.1"/>
    <property type="molecule type" value="Genomic_DNA"/>
</dbReference>